<organism evidence="2 3">
    <name type="scientific">Dactylosporangium maewongense</name>
    <dbReference type="NCBI Taxonomy" id="634393"/>
    <lineage>
        <taxon>Bacteria</taxon>
        <taxon>Bacillati</taxon>
        <taxon>Actinomycetota</taxon>
        <taxon>Actinomycetes</taxon>
        <taxon>Micromonosporales</taxon>
        <taxon>Micromonosporaceae</taxon>
        <taxon>Dactylosporangium</taxon>
    </lineage>
</organism>
<keyword evidence="3" id="KW-1185">Reference proteome</keyword>
<proteinExistence type="predicted"/>
<evidence type="ECO:0000256" key="1">
    <source>
        <dbReference type="SAM" id="MobiDB-lite"/>
    </source>
</evidence>
<feature type="region of interest" description="Disordered" evidence="1">
    <location>
        <begin position="40"/>
        <end position="59"/>
    </location>
</feature>
<dbReference type="EMBL" id="BAAAQD010000013">
    <property type="protein sequence ID" value="GAA1534904.1"/>
    <property type="molecule type" value="Genomic_DNA"/>
</dbReference>
<accession>A0ABP4M010</accession>
<name>A0ABP4M010_9ACTN</name>
<dbReference type="Proteomes" id="UP001501470">
    <property type="component" value="Unassembled WGS sequence"/>
</dbReference>
<dbReference type="RefSeq" id="WP_344505791.1">
    <property type="nucleotide sequence ID" value="NZ_BAAAQD010000013.1"/>
</dbReference>
<gene>
    <name evidence="2" type="ORF">GCM10009827_061350</name>
</gene>
<protein>
    <submittedName>
        <fullName evidence="2">Uncharacterized protein</fullName>
    </submittedName>
</protein>
<reference evidence="3" key="1">
    <citation type="journal article" date="2019" name="Int. J. Syst. Evol. Microbiol.">
        <title>The Global Catalogue of Microorganisms (GCM) 10K type strain sequencing project: providing services to taxonomists for standard genome sequencing and annotation.</title>
        <authorList>
            <consortium name="The Broad Institute Genomics Platform"/>
            <consortium name="The Broad Institute Genome Sequencing Center for Infectious Disease"/>
            <person name="Wu L."/>
            <person name="Ma J."/>
        </authorList>
    </citation>
    <scope>NUCLEOTIDE SEQUENCE [LARGE SCALE GENOMIC DNA]</scope>
    <source>
        <strain evidence="3">JCM 15933</strain>
    </source>
</reference>
<evidence type="ECO:0000313" key="3">
    <source>
        <dbReference type="Proteomes" id="UP001501470"/>
    </source>
</evidence>
<comment type="caution">
    <text evidence="2">The sequence shown here is derived from an EMBL/GenBank/DDBJ whole genome shotgun (WGS) entry which is preliminary data.</text>
</comment>
<evidence type="ECO:0000313" key="2">
    <source>
        <dbReference type="EMBL" id="GAA1534904.1"/>
    </source>
</evidence>
<sequence>MSAAELNPDDAAQAPALVRDRQQQVLAVPPLPGWFWARACGRSSPGPDRHRTGRVGLTA</sequence>